<organism evidence="1 2">
    <name type="scientific">Natronoarchaeum philippinense</name>
    <dbReference type="NCBI Taxonomy" id="558529"/>
    <lineage>
        <taxon>Archaea</taxon>
        <taxon>Methanobacteriati</taxon>
        <taxon>Methanobacteriota</taxon>
        <taxon>Stenosarchaea group</taxon>
        <taxon>Halobacteria</taxon>
        <taxon>Halobacteriales</taxon>
        <taxon>Natronoarchaeaceae</taxon>
    </lineage>
</organism>
<dbReference type="OrthoDB" id="206198at2157"/>
<dbReference type="EMBL" id="OBEJ01000001">
    <property type="protein sequence ID" value="SNZ05998.1"/>
    <property type="molecule type" value="Genomic_DNA"/>
</dbReference>
<dbReference type="RefSeq" id="WP_143824905.1">
    <property type="nucleotide sequence ID" value="NZ_OBEJ01000001.1"/>
</dbReference>
<gene>
    <name evidence="1" type="ORF">SAMN06269185_1004</name>
</gene>
<evidence type="ECO:0000313" key="2">
    <source>
        <dbReference type="Proteomes" id="UP000219453"/>
    </source>
</evidence>
<accession>A0A285N9M8</accession>
<sequence>MPSRRAILAGAVAGTAGLSGCLASAFERTGSVKRYVQQKTIKGWPRDGANETVLDVAYDDREERVTGYVSEQWSDYVDDPDQPTISEALHEELHQTYEHVWYSMGVCSEQWETGDSTGCQNDFTDRENFNQAQVHDRVKASYLEDKEHIEIHDVIGTKAKPSPE</sequence>
<dbReference type="PROSITE" id="PS51257">
    <property type="entry name" value="PROKAR_LIPOPROTEIN"/>
    <property type="match status" value="1"/>
</dbReference>
<name>A0A285N9M8_NATPI</name>
<dbReference type="AlphaFoldDB" id="A0A285N9M8"/>
<reference evidence="1 2" key="1">
    <citation type="submission" date="2017-09" db="EMBL/GenBank/DDBJ databases">
        <authorList>
            <person name="Ehlers B."/>
            <person name="Leendertz F.H."/>
        </authorList>
    </citation>
    <scope>NUCLEOTIDE SEQUENCE [LARGE SCALE GENOMIC DNA]</scope>
    <source>
        <strain evidence="1 2">DSM 27208</strain>
    </source>
</reference>
<proteinExistence type="predicted"/>
<dbReference type="Proteomes" id="UP000219453">
    <property type="component" value="Unassembled WGS sequence"/>
</dbReference>
<evidence type="ECO:0000313" key="1">
    <source>
        <dbReference type="EMBL" id="SNZ05998.1"/>
    </source>
</evidence>
<protein>
    <submittedName>
        <fullName evidence="1">Uncharacterized protein</fullName>
    </submittedName>
</protein>
<keyword evidence="2" id="KW-1185">Reference proteome</keyword>